<evidence type="ECO:0000313" key="9">
    <source>
        <dbReference type="Proteomes" id="UP001321506"/>
    </source>
</evidence>
<evidence type="ECO:0000256" key="3">
    <source>
        <dbReference type="ARBA" id="ARBA00023125"/>
    </source>
</evidence>
<gene>
    <name evidence="6 8" type="primary">ruvA</name>
    <name evidence="8" type="ORF">QF206_03595</name>
</gene>
<evidence type="ECO:0000256" key="2">
    <source>
        <dbReference type="ARBA" id="ARBA00022763"/>
    </source>
</evidence>
<dbReference type="GO" id="GO:0009379">
    <property type="term" value="C:Holliday junction helicase complex"/>
    <property type="evidence" value="ECO:0007669"/>
    <property type="project" value="InterPro"/>
</dbReference>
<dbReference type="GO" id="GO:0006310">
    <property type="term" value="P:DNA recombination"/>
    <property type="evidence" value="ECO:0007669"/>
    <property type="project" value="UniProtKB-UniRule"/>
</dbReference>
<keyword evidence="9" id="KW-1185">Reference proteome</keyword>
<keyword evidence="1 6" id="KW-0963">Cytoplasm</keyword>
<dbReference type="GO" id="GO:0005524">
    <property type="term" value="F:ATP binding"/>
    <property type="evidence" value="ECO:0007669"/>
    <property type="project" value="InterPro"/>
</dbReference>
<feature type="domain" description="Helix-hairpin-helix DNA-binding motif class 1" evidence="7">
    <location>
        <begin position="72"/>
        <end position="91"/>
    </location>
</feature>
<dbReference type="Pfam" id="PF14520">
    <property type="entry name" value="HHH_5"/>
    <property type="match status" value="1"/>
</dbReference>
<evidence type="ECO:0000259" key="7">
    <source>
        <dbReference type="SMART" id="SM00278"/>
    </source>
</evidence>
<proteinExistence type="inferred from homology"/>
<dbReference type="Gene3D" id="1.10.8.10">
    <property type="entry name" value="DNA helicase RuvA subunit, C-terminal domain"/>
    <property type="match status" value="1"/>
</dbReference>
<comment type="function">
    <text evidence="6">The RuvA-RuvB-RuvC complex processes Holliday junction (HJ) DNA during genetic recombination and DNA repair, while the RuvA-RuvB complex plays an important role in the rescue of blocked DNA replication forks via replication fork reversal (RFR). RuvA specifically binds to HJ cruciform DNA, conferring on it an open structure. The RuvB hexamer acts as an ATP-dependent pump, pulling dsDNA into and through the RuvAB complex. HJ branch migration allows RuvC to scan DNA until it finds its consensus sequence, where it cleaves and resolves the cruciform DNA.</text>
</comment>
<comment type="similarity">
    <text evidence="6">Belongs to the RuvA family.</text>
</comment>
<protein>
    <recommendedName>
        <fullName evidence="6">Holliday junction branch migration complex subunit RuvA</fullName>
    </recommendedName>
</protein>
<evidence type="ECO:0000313" key="8">
    <source>
        <dbReference type="EMBL" id="MDI2098047.1"/>
    </source>
</evidence>
<reference evidence="8 9" key="1">
    <citation type="submission" date="2023-04" db="EMBL/GenBank/DDBJ databases">
        <title>Klugiella caeni sp. nov. isolated from the sludge of biochemical tank.</title>
        <authorList>
            <person name="Geng K."/>
        </authorList>
    </citation>
    <scope>NUCLEOTIDE SEQUENCE [LARGE SCALE GENOMIC DNA]</scope>
    <source>
        <strain evidence="8 9">YN-L-19</strain>
    </source>
</reference>
<organism evidence="8 9">
    <name type="scientific">Ruicaihuangia caeni</name>
    <dbReference type="NCBI Taxonomy" id="3042517"/>
    <lineage>
        <taxon>Bacteria</taxon>
        <taxon>Bacillati</taxon>
        <taxon>Actinomycetota</taxon>
        <taxon>Actinomycetes</taxon>
        <taxon>Micrococcales</taxon>
        <taxon>Microbacteriaceae</taxon>
        <taxon>Ruicaihuangia</taxon>
    </lineage>
</organism>
<dbReference type="InterPro" id="IPR003583">
    <property type="entry name" value="Hlx-hairpin-Hlx_DNA-bd_motif"/>
</dbReference>
<dbReference type="RefSeq" id="WP_281487812.1">
    <property type="nucleotide sequence ID" value="NZ_CP159582.1"/>
</dbReference>
<feature type="domain" description="Helix-hairpin-helix DNA-binding motif class 1" evidence="7">
    <location>
        <begin position="107"/>
        <end position="126"/>
    </location>
</feature>
<dbReference type="InterPro" id="IPR000085">
    <property type="entry name" value="RuvA"/>
</dbReference>
<dbReference type="HAMAP" id="MF_00031">
    <property type="entry name" value="DNA_HJ_migration_RuvA"/>
    <property type="match status" value="1"/>
</dbReference>
<dbReference type="Proteomes" id="UP001321506">
    <property type="component" value="Unassembled WGS sequence"/>
</dbReference>
<dbReference type="SUPFAM" id="SSF47781">
    <property type="entry name" value="RuvA domain 2-like"/>
    <property type="match status" value="1"/>
</dbReference>
<dbReference type="InterPro" id="IPR013849">
    <property type="entry name" value="DNA_helicase_Holl-junc_RuvA_I"/>
</dbReference>
<dbReference type="AlphaFoldDB" id="A0AAW6T2P6"/>
<dbReference type="NCBIfam" id="TIGR00084">
    <property type="entry name" value="ruvA"/>
    <property type="match status" value="1"/>
</dbReference>
<keyword evidence="2 6" id="KW-0227">DNA damage</keyword>
<evidence type="ECO:0000256" key="4">
    <source>
        <dbReference type="ARBA" id="ARBA00023172"/>
    </source>
</evidence>
<sequence>MIASLRGAVLGIDGSIAILDVAGVGYAVQLTPQHAHSLRVGHETSIRTALIVRDDEFSLFGFEDADSRAVFDQLRTVSGVGPKSAMGVLSAMTPAQIAQAVADDDHSAFRKVSGIGPKTAKLITVTLAGKLDAFVAPTAPEQVPALDGTIAASVISALIGLGWPERVAAQAVADAADHADDAERAGVQSLLRIALSRLGPVAREQR</sequence>
<name>A0AAW6T2P6_9MICO</name>
<evidence type="ECO:0000256" key="6">
    <source>
        <dbReference type="HAMAP-Rule" id="MF_00031"/>
    </source>
</evidence>
<dbReference type="Pfam" id="PF07499">
    <property type="entry name" value="RuvA_C"/>
    <property type="match status" value="1"/>
</dbReference>
<feature type="region of interest" description="Domain III" evidence="6">
    <location>
        <begin position="153"/>
        <end position="206"/>
    </location>
</feature>
<dbReference type="Pfam" id="PF01330">
    <property type="entry name" value="RuvA_N"/>
    <property type="match status" value="1"/>
</dbReference>
<comment type="domain">
    <text evidence="6">Has three domains with a flexible linker between the domains II and III and assumes an 'L' shape. Domain III is highly mobile and contacts RuvB.</text>
</comment>
<dbReference type="EMBL" id="JASATX010000001">
    <property type="protein sequence ID" value="MDI2098047.1"/>
    <property type="molecule type" value="Genomic_DNA"/>
</dbReference>
<dbReference type="GO" id="GO:0000400">
    <property type="term" value="F:four-way junction DNA binding"/>
    <property type="evidence" value="ECO:0007669"/>
    <property type="project" value="UniProtKB-UniRule"/>
</dbReference>
<dbReference type="Gene3D" id="1.10.150.20">
    <property type="entry name" value="5' to 3' exonuclease, C-terminal subdomain"/>
    <property type="match status" value="1"/>
</dbReference>
<dbReference type="InterPro" id="IPR036267">
    <property type="entry name" value="RuvA_C_sf"/>
</dbReference>
<dbReference type="GO" id="GO:0005737">
    <property type="term" value="C:cytoplasm"/>
    <property type="evidence" value="ECO:0007669"/>
    <property type="project" value="UniProtKB-SubCell"/>
</dbReference>
<dbReference type="InterPro" id="IPR010994">
    <property type="entry name" value="RuvA_2-like"/>
</dbReference>
<keyword evidence="3 6" id="KW-0238">DNA-binding</keyword>
<evidence type="ECO:0000256" key="5">
    <source>
        <dbReference type="ARBA" id="ARBA00023204"/>
    </source>
</evidence>
<dbReference type="SUPFAM" id="SSF50249">
    <property type="entry name" value="Nucleic acid-binding proteins"/>
    <property type="match status" value="1"/>
</dbReference>
<dbReference type="InterPro" id="IPR011114">
    <property type="entry name" value="RuvA_C"/>
</dbReference>
<comment type="caution">
    <text evidence="8">The sequence shown here is derived from an EMBL/GenBank/DDBJ whole genome shotgun (WGS) entry which is preliminary data.</text>
</comment>
<accession>A0AAW6T2P6</accession>
<dbReference type="Gene3D" id="2.40.50.140">
    <property type="entry name" value="Nucleic acid-binding proteins"/>
    <property type="match status" value="1"/>
</dbReference>
<keyword evidence="5 6" id="KW-0234">DNA repair</keyword>
<evidence type="ECO:0000256" key="1">
    <source>
        <dbReference type="ARBA" id="ARBA00022490"/>
    </source>
</evidence>
<dbReference type="GO" id="GO:0048476">
    <property type="term" value="C:Holliday junction resolvase complex"/>
    <property type="evidence" value="ECO:0007669"/>
    <property type="project" value="UniProtKB-UniRule"/>
</dbReference>
<dbReference type="InterPro" id="IPR012340">
    <property type="entry name" value="NA-bd_OB-fold"/>
</dbReference>
<dbReference type="GO" id="GO:0009378">
    <property type="term" value="F:four-way junction helicase activity"/>
    <property type="evidence" value="ECO:0007669"/>
    <property type="project" value="InterPro"/>
</dbReference>
<dbReference type="SUPFAM" id="SSF46929">
    <property type="entry name" value="DNA helicase RuvA subunit, C-terminal domain"/>
    <property type="match status" value="1"/>
</dbReference>
<keyword evidence="4 6" id="KW-0233">DNA recombination</keyword>
<comment type="subunit">
    <text evidence="6">Homotetramer. Forms an RuvA(8)-RuvB(12)-Holliday junction (HJ) complex. HJ DNA is sandwiched between 2 RuvA tetramers; dsDNA enters through RuvA and exits via RuvB. An RuvB hexamer assembles on each DNA strand where it exits the tetramer. Each RuvB hexamer is contacted by two RuvA subunits (via domain III) on 2 adjacent RuvB subunits; this complex drives branch migration. In the full resolvosome a probable DNA-RuvA(4)-RuvB(12)-RuvC(2) complex forms which resolves the HJ.</text>
</comment>
<comment type="caution">
    <text evidence="6">Lacks conserved residue(s) required for the propagation of feature annotation.</text>
</comment>
<dbReference type="GO" id="GO:0006281">
    <property type="term" value="P:DNA repair"/>
    <property type="evidence" value="ECO:0007669"/>
    <property type="project" value="UniProtKB-UniRule"/>
</dbReference>
<comment type="subcellular location">
    <subcellularLocation>
        <location evidence="6">Cytoplasm</location>
    </subcellularLocation>
</comment>
<dbReference type="SMART" id="SM00278">
    <property type="entry name" value="HhH1"/>
    <property type="match status" value="2"/>
</dbReference>